<dbReference type="InterPro" id="IPR002347">
    <property type="entry name" value="SDR_fam"/>
</dbReference>
<sequence>MPGFSVYCATKAALELLTETLADEVPGDRFVVVEPGAFRTGLFGGGAPVLSRELPAYRDTVGPTRRATPHAFVSDVRAEAVRRRLAAGATVAAVAGEVGVDPRQLRRLHRRCVGEPLRGHPG</sequence>
<dbReference type="InterPro" id="IPR036291">
    <property type="entry name" value="NAD(P)-bd_dom_sf"/>
</dbReference>
<evidence type="ECO:0000313" key="2">
    <source>
        <dbReference type="Proteomes" id="UP000199546"/>
    </source>
</evidence>
<dbReference type="Gene3D" id="3.40.50.720">
    <property type="entry name" value="NAD(P)-binding Rossmann-like Domain"/>
    <property type="match status" value="1"/>
</dbReference>
<name>A0A1I6YKW7_9ACTN</name>
<organism evidence="1 2">
    <name type="scientific">Geodermatophilus amargosae</name>
    <dbReference type="NCBI Taxonomy" id="1296565"/>
    <lineage>
        <taxon>Bacteria</taxon>
        <taxon>Bacillati</taxon>
        <taxon>Actinomycetota</taxon>
        <taxon>Actinomycetes</taxon>
        <taxon>Geodermatophilales</taxon>
        <taxon>Geodermatophilaceae</taxon>
        <taxon>Geodermatophilus</taxon>
    </lineage>
</organism>
<reference evidence="2" key="1">
    <citation type="submission" date="2016-10" db="EMBL/GenBank/DDBJ databases">
        <authorList>
            <person name="Varghese N."/>
            <person name="Submissions S."/>
        </authorList>
    </citation>
    <scope>NUCLEOTIDE SEQUENCE [LARGE SCALE GENOMIC DNA]</scope>
    <source>
        <strain evidence="2">DSM 46136</strain>
    </source>
</reference>
<dbReference type="Pfam" id="PF00106">
    <property type="entry name" value="adh_short"/>
    <property type="match status" value="1"/>
</dbReference>
<accession>A0A1I6YKW7</accession>
<protein>
    <submittedName>
        <fullName evidence="1">Transposase</fullName>
    </submittedName>
</protein>
<dbReference type="STRING" id="1296565.SAMN05660657_01190"/>
<gene>
    <name evidence="1" type="ORF">SAMN05660657_01190</name>
</gene>
<keyword evidence="2" id="KW-1185">Reference proteome</keyword>
<dbReference type="SUPFAM" id="SSF51735">
    <property type="entry name" value="NAD(P)-binding Rossmann-fold domains"/>
    <property type="match status" value="1"/>
</dbReference>
<dbReference type="Proteomes" id="UP000199546">
    <property type="component" value="Unassembled WGS sequence"/>
</dbReference>
<dbReference type="AlphaFoldDB" id="A0A1I6YKW7"/>
<proteinExistence type="predicted"/>
<evidence type="ECO:0000313" key="1">
    <source>
        <dbReference type="EMBL" id="SFT51126.1"/>
    </source>
</evidence>
<dbReference type="EMBL" id="FPBA01000003">
    <property type="protein sequence ID" value="SFT51126.1"/>
    <property type="molecule type" value="Genomic_DNA"/>
</dbReference>